<feature type="signal peptide" evidence="1">
    <location>
        <begin position="1"/>
        <end position="29"/>
    </location>
</feature>
<comment type="caution">
    <text evidence="3">The sequence shown here is derived from an EMBL/GenBank/DDBJ whole genome shotgun (WGS) entry which is preliminary data.</text>
</comment>
<protein>
    <submittedName>
        <fullName evidence="3">Sugar ABC transporter substrate-binding protein</fullName>
    </submittedName>
</protein>
<dbReference type="Pfam" id="PF13407">
    <property type="entry name" value="Peripla_BP_4"/>
    <property type="match status" value="1"/>
</dbReference>
<dbReference type="RefSeq" id="WP_344714752.1">
    <property type="nucleotide sequence ID" value="NZ_BAAAWH010000001.1"/>
</dbReference>
<evidence type="ECO:0000313" key="3">
    <source>
        <dbReference type="EMBL" id="MFB9645580.1"/>
    </source>
</evidence>
<dbReference type="EMBL" id="JBHMBE010000002">
    <property type="protein sequence ID" value="MFB9645580.1"/>
    <property type="molecule type" value="Genomic_DNA"/>
</dbReference>
<evidence type="ECO:0000259" key="2">
    <source>
        <dbReference type="Pfam" id="PF13407"/>
    </source>
</evidence>
<keyword evidence="1" id="KW-0732">Signal</keyword>
<feature type="domain" description="Periplasmic binding protein" evidence="2">
    <location>
        <begin position="86"/>
        <end position="327"/>
    </location>
</feature>
<dbReference type="InterPro" id="IPR025997">
    <property type="entry name" value="SBP_2_dom"/>
</dbReference>
<dbReference type="InterPro" id="IPR028082">
    <property type="entry name" value="Peripla_BP_I"/>
</dbReference>
<dbReference type="SUPFAM" id="SSF53822">
    <property type="entry name" value="Periplasmic binding protein-like I"/>
    <property type="match status" value="1"/>
</dbReference>
<feature type="chain" id="PRO_5045926078" evidence="1">
    <location>
        <begin position="30"/>
        <end position="372"/>
    </location>
</feature>
<evidence type="ECO:0000313" key="4">
    <source>
        <dbReference type="Proteomes" id="UP001589611"/>
    </source>
</evidence>
<evidence type="ECO:0000256" key="1">
    <source>
        <dbReference type="SAM" id="SignalP"/>
    </source>
</evidence>
<dbReference type="Proteomes" id="UP001589611">
    <property type="component" value="Unassembled WGS sequence"/>
</dbReference>
<sequence>MNNTQIRRPGALAAVFVTVAIVASGCAGATAESAGEPAGGIDIAQATADLEAVVGGADEINVLAVEEAIPTGLTIDYITCPVPVCTEVGKGVQAGADALDWSVRVIANDATPAGYQQAWKQIAQDPSDGVVNAGPVLPYSAVAAEMEQAGVPVVSSTSPDPIGGLLLAVVASSDEIKVQGQAQGDWVVQDAEEPVHSVYVYDPSIPALASAWPGYEEAIQKNCPACTTDVLEVSAAQIGPALAQQVVSYLQAHPDVRYVSFGLGDLATGVPAAVKASGLDKQVSLTVRAATPANLEDVKKGGIAAGFTGELYESGWRAVDALARTFAGASLDDPYPLGLTRLFTPEKLPEDISISYSVPGYKEVFEEAWGLR</sequence>
<gene>
    <name evidence="3" type="ORF">ACFFPJ_07200</name>
</gene>
<proteinExistence type="predicted"/>
<reference evidence="3 4" key="1">
    <citation type="submission" date="2024-09" db="EMBL/GenBank/DDBJ databases">
        <authorList>
            <person name="Sun Q."/>
            <person name="Mori K."/>
        </authorList>
    </citation>
    <scope>NUCLEOTIDE SEQUENCE [LARGE SCALE GENOMIC DNA]</scope>
    <source>
        <strain evidence="3 4">JCM 1342</strain>
    </source>
</reference>
<accession>A0ABV5SZ57</accession>
<keyword evidence="4" id="KW-1185">Reference proteome</keyword>
<dbReference type="Gene3D" id="3.40.50.2300">
    <property type="match status" value="2"/>
</dbReference>
<name>A0ABV5SZ57_9MICO</name>
<organism evidence="3 4">
    <name type="scientific">Microbacterium terregens</name>
    <dbReference type="NCBI Taxonomy" id="69363"/>
    <lineage>
        <taxon>Bacteria</taxon>
        <taxon>Bacillati</taxon>
        <taxon>Actinomycetota</taxon>
        <taxon>Actinomycetes</taxon>
        <taxon>Micrococcales</taxon>
        <taxon>Microbacteriaceae</taxon>
        <taxon>Microbacterium</taxon>
    </lineage>
</organism>
<dbReference type="PROSITE" id="PS51257">
    <property type="entry name" value="PROKAR_LIPOPROTEIN"/>
    <property type="match status" value="1"/>
</dbReference>